<name>A0A4Y2D139_ARAVE</name>
<dbReference type="AlphaFoldDB" id="A0A4Y2D139"/>
<sequence length="111" mass="12504">MATCQVLLQRSEEMEIIWCEIQAVEIVCQNISSKALFQIPYNQGSMRSGVVVQQQDTFREQSRSFPAKCLVKLVQHGTITGSIHGRSTHMGNNQQQTLVVPKDCGHNFLLE</sequence>
<dbReference type="Proteomes" id="UP000499080">
    <property type="component" value="Unassembled WGS sequence"/>
</dbReference>
<keyword evidence="2" id="KW-1185">Reference proteome</keyword>
<evidence type="ECO:0000313" key="1">
    <source>
        <dbReference type="EMBL" id="GBM10373.1"/>
    </source>
</evidence>
<protein>
    <submittedName>
        <fullName evidence="1">Uncharacterized protein</fullName>
    </submittedName>
</protein>
<reference evidence="1 2" key="1">
    <citation type="journal article" date="2019" name="Sci. Rep.">
        <title>Orb-weaving spider Araneus ventricosus genome elucidates the spidroin gene catalogue.</title>
        <authorList>
            <person name="Kono N."/>
            <person name="Nakamura H."/>
            <person name="Ohtoshi R."/>
            <person name="Moran D.A.P."/>
            <person name="Shinohara A."/>
            <person name="Yoshida Y."/>
            <person name="Fujiwara M."/>
            <person name="Mori M."/>
            <person name="Tomita M."/>
            <person name="Arakawa K."/>
        </authorList>
    </citation>
    <scope>NUCLEOTIDE SEQUENCE [LARGE SCALE GENOMIC DNA]</scope>
</reference>
<organism evidence="1 2">
    <name type="scientific">Araneus ventricosus</name>
    <name type="common">Orbweaver spider</name>
    <name type="synonym">Epeira ventricosa</name>
    <dbReference type="NCBI Taxonomy" id="182803"/>
    <lineage>
        <taxon>Eukaryota</taxon>
        <taxon>Metazoa</taxon>
        <taxon>Ecdysozoa</taxon>
        <taxon>Arthropoda</taxon>
        <taxon>Chelicerata</taxon>
        <taxon>Arachnida</taxon>
        <taxon>Araneae</taxon>
        <taxon>Araneomorphae</taxon>
        <taxon>Entelegynae</taxon>
        <taxon>Araneoidea</taxon>
        <taxon>Araneidae</taxon>
        <taxon>Araneus</taxon>
    </lineage>
</organism>
<evidence type="ECO:0000313" key="2">
    <source>
        <dbReference type="Proteomes" id="UP000499080"/>
    </source>
</evidence>
<dbReference type="EMBL" id="BGPR01000285">
    <property type="protein sequence ID" value="GBM10373.1"/>
    <property type="molecule type" value="Genomic_DNA"/>
</dbReference>
<accession>A0A4Y2D139</accession>
<comment type="caution">
    <text evidence="1">The sequence shown here is derived from an EMBL/GenBank/DDBJ whole genome shotgun (WGS) entry which is preliminary data.</text>
</comment>
<proteinExistence type="predicted"/>
<gene>
    <name evidence="1" type="ORF">AVEN_169663_1</name>
</gene>